<dbReference type="STRING" id="345632.GPICK_01885"/>
<accession>A0A0B5B6X5</accession>
<keyword evidence="11 12" id="KW-0472">Membrane</keyword>
<dbReference type="Proteomes" id="UP000057609">
    <property type="component" value="Chromosome"/>
</dbReference>
<evidence type="ECO:0000256" key="9">
    <source>
        <dbReference type="ARBA" id="ARBA00022989"/>
    </source>
</evidence>
<keyword evidence="15" id="KW-1185">Reference proteome</keyword>
<dbReference type="InterPro" id="IPR005126">
    <property type="entry name" value="NapC/NirT_cyt_c_N"/>
</dbReference>
<dbReference type="OrthoDB" id="9782159at2"/>
<evidence type="ECO:0000256" key="1">
    <source>
        <dbReference type="ARBA" id="ARBA00004236"/>
    </source>
</evidence>
<keyword evidence="7" id="KW-0479">Metal-binding</keyword>
<proteinExistence type="inferred from homology"/>
<dbReference type="Pfam" id="PF03264">
    <property type="entry name" value="Cytochrom_NNT"/>
    <property type="match status" value="1"/>
</dbReference>
<evidence type="ECO:0000256" key="6">
    <source>
        <dbReference type="ARBA" id="ARBA00022692"/>
    </source>
</evidence>
<name>A0A0B5B6X5_9BACT</name>
<dbReference type="PANTHER" id="PTHR30333:SF1">
    <property type="entry name" value="CYTOCHROME C-TYPE PROTEIN NAPC"/>
    <property type="match status" value="1"/>
</dbReference>
<dbReference type="KEGG" id="gpi:GPICK_01885"/>
<dbReference type="InterPro" id="IPR038266">
    <property type="entry name" value="NapC/NirT_cytc_sf"/>
</dbReference>
<feature type="transmembrane region" description="Helical" evidence="12">
    <location>
        <begin position="12"/>
        <end position="30"/>
    </location>
</feature>
<dbReference type="GO" id="GO:0009055">
    <property type="term" value="F:electron transfer activity"/>
    <property type="evidence" value="ECO:0007669"/>
    <property type="project" value="TreeGrafter"/>
</dbReference>
<keyword evidence="10" id="KW-0408">Iron</keyword>
<evidence type="ECO:0000256" key="5">
    <source>
        <dbReference type="ARBA" id="ARBA00022617"/>
    </source>
</evidence>
<comment type="similarity">
    <text evidence="2">Belongs to the NapC/NirT/NrfH family.</text>
</comment>
<dbReference type="NCBIfam" id="TIGR03153">
    <property type="entry name" value="cytochr_NrfH"/>
    <property type="match status" value="1"/>
</dbReference>
<reference evidence="14 15" key="1">
    <citation type="journal article" date="2015" name="Genome Announc.">
        <title>Complete Genome of Geobacter pickeringii G13T, a Metal-Reducing Isolate from Sedimentary Kaolin Deposits.</title>
        <authorList>
            <person name="Badalamenti J.P."/>
            <person name="Bond D.R."/>
        </authorList>
    </citation>
    <scope>NUCLEOTIDE SEQUENCE [LARGE SCALE GENOMIC DNA]</scope>
    <source>
        <strain evidence="14 15">G13</strain>
    </source>
</reference>
<dbReference type="EMBL" id="CP009788">
    <property type="protein sequence ID" value="AJE02292.1"/>
    <property type="molecule type" value="Genomic_DNA"/>
</dbReference>
<comment type="subcellular location">
    <subcellularLocation>
        <location evidence="1">Cell membrane</location>
    </subcellularLocation>
</comment>
<dbReference type="AlphaFoldDB" id="A0A0B5B6X5"/>
<dbReference type="SUPFAM" id="SSF48695">
    <property type="entry name" value="Multiheme cytochromes"/>
    <property type="match status" value="1"/>
</dbReference>
<dbReference type="GO" id="GO:0009061">
    <property type="term" value="P:anaerobic respiration"/>
    <property type="evidence" value="ECO:0007669"/>
    <property type="project" value="TreeGrafter"/>
</dbReference>
<evidence type="ECO:0000256" key="2">
    <source>
        <dbReference type="ARBA" id="ARBA00007395"/>
    </source>
</evidence>
<evidence type="ECO:0000259" key="13">
    <source>
        <dbReference type="Pfam" id="PF03264"/>
    </source>
</evidence>
<evidence type="ECO:0000256" key="8">
    <source>
        <dbReference type="ARBA" id="ARBA00022982"/>
    </source>
</evidence>
<dbReference type="InterPro" id="IPR017571">
    <property type="entry name" value="NrfH"/>
</dbReference>
<evidence type="ECO:0000256" key="3">
    <source>
        <dbReference type="ARBA" id="ARBA00022448"/>
    </source>
</evidence>
<keyword evidence="8" id="KW-0249">Electron transport</keyword>
<gene>
    <name evidence="14" type="ORF">GPICK_01885</name>
</gene>
<dbReference type="GO" id="GO:0005886">
    <property type="term" value="C:plasma membrane"/>
    <property type="evidence" value="ECO:0007669"/>
    <property type="project" value="UniProtKB-SubCell"/>
</dbReference>
<feature type="domain" description="NapC/NirT cytochrome c N-terminal" evidence="13">
    <location>
        <begin position="18"/>
        <end position="144"/>
    </location>
</feature>
<protein>
    <submittedName>
        <fullName evidence="14">Cytochrome C nitrite reductase</fullName>
    </submittedName>
</protein>
<organism evidence="14 15">
    <name type="scientific">Geobacter pickeringii</name>
    <dbReference type="NCBI Taxonomy" id="345632"/>
    <lineage>
        <taxon>Bacteria</taxon>
        <taxon>Pseudomonadati</taxon>
        <taxon>Thermodesulfobacteriota</taxon>
        <taxon>Desulfuromonadia</taxon>
        <taxon>Geobacterales</taxon>
        <taxon>Geobacteraceae</taxon>
        <taxon>Geobacter</taxon>
    </lineage>
</organism>
<dbReference type="GO" id="GO:0022900">
    <property type="term" value="P:electron transport chain"/>
    <property type="evidence" value="ECO:0007669"/>
    <property type="project" value="InterPro"/>
</dbReference>
<keyword evidence="4" id="KW-1003">Cell membrane</keyword>
<evidence type="ECO:0000256" key="10">
    <source>
        <dbReference type="ARBA" id="ARBA00023004"/>
    </source>
</evidence>
<dbReference type="PANTHER" id="PTHR30333">
    <property type="entry name" value="CYTOCHROME C-TYPE PROTEIN"/>
    <property type="match status" value="1"/>
</dbReference>
<dbReference type="GO" id="GO:0046872">
    <property type="term" value="F:metal ion binding"/>
    <property type="evidence" value="ECO:0007669"/>
    <property type="project" value="UniProtKB-KW"/>
</dbReference>
<keyword evidence="5" id="KW-0349">Heme</keyword>
<evidence type="ECO:0000256" key="12">
    <source>
        <dbReference type="SAM" id="Phobius"/>
    </source>
</evidence>
<keyword evidence="3" id="KW-0813">Transport</keyword>
<evidence type="ECO:0000256" key="11">
    <source>
        <dbReference type="ARBA" id="ARBA00023136"/>
    </source>
</evidence>
<evidence type="ECO:0000256" key="7">
    <source>
        <dbReference type="ARBA" id="ARBA00022723"/>
    </source>
</evidence>
<keyword evidence="9 12" id="KW-1133">Transmembrane helix</keyword>
<dbReference type="RefSeq" id="WP_039740047.1">
    <property type="nucleotide sequence ID" value="NZ_CP009788.1"/>
</dbReference>
<evidence type="ECO:0000313" key="15">
    <source>
        <dbReference type="Proteomes" id="UP000057609"/>
    </source>
</evidence>
<dbReference type="InterPro" id="IPR051174">
    <property type="entry name" value="Cytochrome_c-type_ET"/>
</dbReference>
<sequence>MVRIGGGNRVIYFVSGAFVVIAVALFLMVGPPQLLAKSSTPDFCVRCHVMESEYESWIHTGAHRRIKCVDCHLPNENVGLHYIWKSIDGMKDVIVFYSGFPPEHITISEHGQKVLQRNCVRCHETTVAHIDTERQCWQCHRRVSHTRSGAMETL</sequence>
<evidence type="ECO:0000313" key="14">
    <source>
        <dbReference type="EMBL" id="AJE02292.1"/>
    </source>
</evidence>
<keyword evidence="6 12" id="KW-0812">Transmembrane</keyword>
<evidence type="ECO:0000256" key="4">
    <source>
        <dbReference type="ARBA" id="ARBA00022475"/>
    </source>
</evidence>
<dbReference type="InterPro" id="IPR036280">
    <property type="entry name" value="Multihaem_cyt_sf"/>
</dbReference>
<dbReference type="Gene3D" id="1.10.3820.10">
    <property type="entry name" value="Di-heme elbow motif domain"/>
    <property type="match status" value="1"/>
</dbReference>
<dbReference type="HOGENOM" id="CLU_096753_0_2_7"/>